<dbReference type="InterPro" id="IPR023896">
    <property type="entry name" value="LTA_DltD"/>
</dbReference>
<feature type="transmembrane region" description="Helical" evidence="1">
    <location>
        <begin position="7"/>
        <end position="31"/>
    </location>
</feature>
<name>A0ABP0EQI0_9LACO</name>
<dbReference type="Proteomes" id="UP001314241">
    <property type="component" value="Unassembled WGS sequence"/>
</dbReference>
<accession>A0ABP0EQI0</accession>
<dbReference type="EMBL" id="CAWVOH010000002">
    <property type="protein sequence ID" value="CAK8054547.1"/>
    <property type="molecule type" value="Genomic_DNA"/>
</dbReference>
<dbReference type="PANTHER" id="PTHR40039:SF1">
    <property type="entry name" value="PROTEIN DLTD"/>
    <property type="match status" value="1"/>
</dbReference>
<dbReference type="RefSeq" id="WP_349642094.1">
    <property type="nucleotide sequence ID" value="NZ_CAWVOH010000002.1"/>
</dbReference>
<reference evidence="2 3" key="1">
    <citation type="submission" date="2024-01" db="EMBL/GenBank/DDBJ databases">
        <authorList>
            <person name="Botero Cardona J."/>
        </authorList>
    </citation>
    <scope>NUCLEOTIDE SEQUENCE [LARGE SCALE GENOMIC DNA]</scope>
    <source>
        <strain evidence="2 3">LMG 33000</strain>
    </source>
</reference>
<dbReference type="NCBIfam" id="TIGR04092">
    <property type="entry name" value="LTA_DltD"/>
    <property type="match status" value="1"/>
</dbReference>
<dbReference type="PANTHER" id="PTHR40039">
    <property type="entry name" value="PROTEIN DLTD"/>
    <property type="match status" value="1"/>
</dbReference>
<comment type="caution">
    <text evidence="2">The sequence shown here is derived from an EMBL/GenBank/DDBJ whole genome shotgun (WGS) entry which is preliminary data.</text>
</comment>
<protein>
    <submittedName>
        <fullName evidence="2">Involved in esterification of teichoic acids (DltD)</fullName>
    </submittedName>
</protein>
<keyword evidence="1" id="KW-1133">Transmembrane helix</keyword>
<dbReference type="PIRSF" id="PIRSF021438">
    <property type="entry name" value="DltD"/>
    <property type="match status" value="1"/>
</dbReference>
<proteinExistence type="predicted"/>
<dbReference type="Pfam" id="PF04914">
    <property type="entry name" value="DltD"/>
    <property type="match status" value="1"/>
</dbReference>
<gene>
    <name evidence="2" type="ORF">R54876_GBNLAHCA_01117</name>
</gene>
<evidence type="ECO:0000313" key="2">
    <source>
        <dbReference type="EMBL" id="CAK8054547.1"/>
    </source>
</evidence>
<keyword evidence="1" id="KW-0812">Transmembrane</keyword>
<organism evidence="2 3">
    <name type="scientific">Eupransor demetentiae</name>
    <dbReference type="NCBI Taxonomy" id="3109584"/>
    <lineage>
        <taxon>Bacteria</taxon>
        <taxon>Bacillati</taxon>
        <taxon>Bacillota</taxon>
        <taxon>Bacilli</taxon>
        <taxon>Lactobacillales</taxon>
        <taxon>Lactobacillaceae</taxon>
        <taxon>Eupransor</taxon>
    </lineage>
</organism>
<sequence>MSNRKKLWWIFGPVIIAFALVGAVFLSPFPLTHFSQTELRNASVTATSNIIKGEAVKTAAFSDKSTRYVPFFGSSELQRFDTASPAVLASKYNRNYRPFFLGRPDTNSLVHFLSMQEMRPALHKKQAVYIISPQWFIRNLDQDKQVNLAFEQYYSPLQAVEWLLNIDKVTPTDRYIAGNVLQRSPIKNNLYYSKLITKIKNGQELSGADISSLKLQQRILSREDQFFTNFSALQSLTNNASNSGHSWNSSVVPNEKLLPDEYNLKEIEKVVDEQAALNTTSNRFLIKNSFYRSNGLQRKLPKPGFQVGPKYDYRQSAEYANMQAVLQQFKDEDTDVLFIITPVNKRWIDYTGLSQKKYDEAAAKIKYQLQSQGFNNIADFSRDGGKKYFTQDTIHIGWRGWLTADQSINPFLSNGYKQPSYKMNNRFLSEDWQNYLPTSTNIDFS</sequence>
<dbReference type="InterPro" id="IPR006998">
    <property type="entry name" value="DltD"/>
</dbReference>
<evidence type="ECO:0000313" key="3">
    <source>
        <dbReference type="Proteomes" id="UP001314241"/>
    </source>
</evidence>
<keyword evidence="3" id="KW-1185">Reference proteome</keyword>
<keyword evidence="1" id="KW-0472">Membrane</keyword>
<evidence type="ECO:0000256" key="1">
    <source>
        <dbReference type="SAM" id="Phobius"/>
    </source>
</evidence>